<organism evidence="1 2">
    <name type="scientific">Aeromonas phage 65.2</name>
    <dbReference type="NCBI Taxonomy" id="1932896"/>
    <lineage>
        <taxon>Viruses</taxon>
        <taxon>Duplodnaviria</taxon>
        <taxon>Heunggongvirae</taxon>
        <taxon>Uroviricota</taxon>
        <taxon>Caudoviricetes</taxon>
        <taxon>Pantevenvirales</taxon>
        <taxon>Straboviridae</taxon>
        <taxon>Emmerichvirinae</taxon>
        <taxon>Ishigurovirus</taxon>
        <taxon>Ishigurovirus osborne</taxon>
    </lineage>
</organism>
<proteinExistence type="predicted"/>
<evidence type="ECO:0000313" key="2">
    <source>
        <dbReference type="Proteomes" id="UP000225215"/>
    </source>
</evidence>
<evidence type="ECO:0000313" key="1">
    <source>
        <dbReference type="EMBL" id="APU01567.1"/>
    </source>
</evidence>
<dbReference type="EMBL" id="KY290955">
    <property type="protein sequence ID" value="APU01567.1"/>
    <property type="molecule type" value="Genomic_DNA"/>
</dbReference>
<accession>A0A219YC99</accession>
<name>A0A219YC99_9CAUD</name>
<dbReference type="Proteomes" id="UP000225215">
    <property type="component" value="Segment"/>
</dbReference>
<protein>
    <submittedName>
        <fullName evidence="1">Uncharacterized protein</fullName>
    </submittedName>
</protein>
<reference evidence="1 2" key="1">
    <citation type="journal article" date="2017" name="Sci. Rep.">
        <title>Characterization and diversity of phages infecting Aeromonas salmonicida subsp. salmonicida.</title>
        <authorList>
            <person name="Vincent A.T."/>
            <person name="Paquet V.E."/>
            <person name="Bernatchez A."/>
            <person name="Tremblay D.M."/>
            <person name="Moineau S."/>
            <person name="Charette S.J."/>
        </authorList>
    </citation>
    <scope>NUCLEOTIDE SEQUENCE [LARGE SCALE GENOMIC DNA]</scope>
</reference>
<sequence>MSVSSSIFVDISNHNMNITDIGHVVHQLTQRIHAKNRAEIGVGGFAKIHSYDFKSFHIVFNGESGKRGMFMCSIPQKEEVDGFVYEGEKVYISLGHNPEGIDIMKMIAGQLVEEFKDLPVFFRESDSMYHENNKWVEIK</sequence>